<dbReference type="Proteomes" id="UP000006798">
    <property type="component" value="Chromosome 1"/>
</dbReference>
<reference evidence="1 2" key="1">
    <citation type="journal article" date="2011" name="J. Bacteriol.">
        <title>Complete genome sequence of the type strain Cupriavidus necator N-1.</title>
        <authorList>
            <person name="Poehlein A."/>
            <person name="Kusian B."/>
            <person name="Friedrich B."/>
            <person name="Daniel R."/>
            <person name="Bowien B."/>
        </authorList>
    </citation>
    <scope>NUCLEOTIDE SEQUENCE [LARGE SCALE GENOMIC DNA]</scope>
    <source>
        <strain evidence="2">ATCC 43291 / DSM 13513 / CCUG 52238 / LMG 8453 / N-1</strain>
    </source>
</reference>
<proteinExistence type="predicted"/>
<dbReference type="GeneID" id="43501551"/>
<evidence type="ECO:0000313" key="2">
    <source>
        <dbReference type="Proteomes" id="UP000006798"/>
    </source>
</evidence>
<gene>
    <name evidence="1" type="ordered locus">CNE_1c34320</name>
</gene>
<protein>
    <submittedName>
        <fullName evidence="1">Uncharacterized protein</fullName>
    </submittedName>
</protein>
<name>G0EYT9_CUPNN</name>
<sequence length="46" mass="4767">MPATQPGSLQATFDVTRDLPPIAAGLQQAGADHDMRAIAQFVSSGK</sequence>
<dbReference type="EMBL" id="CP002877">
    <property type="protein sequence ID" value="AEI78735.1"/>
    <property type="molecule type" value="Genomic_DNA"/>
</dbReference>
<dbReference type="HOGENOM" id="CLU_3182692_0_0_4"/>
<dbReference type="RefSeq" id="WP_013958253.1">
    <property type="nucleotide sequence ID" value="NC_015726.1"/>
</dbReference>
<dbReference type="KEGG" id="cnc:CNE_1c34320"/>
<dbReference type="AlphaFoldDB" id="G0EYT9"/>
<accession>G0EYT9</accession>
<evidence type="ECO:0000313" key="1">
    <source>
        <dbReference type="EMBL" id="AEI78735.1"/>
    </source>
</evidence>
<organism evidence="1 2">
    <name type="scientific">Cupriavidus necator (strain ATCC 43291 / DSM 13513 / CCUG 52238 / LMG 8453 / N-1)</name>
    <name type="common">Ralstonia eutropha</name>
    <dbReference type="NCBI Taxonomy" id="1042878"/>
    <lineage>
        <taxon>Bacteria</taxon>
        <taxon>Pseudomonadati</taxon>
        <taxon>Pseudomonadota</taxon>
        <taxon>Betaproteobacteria</taxon>
        <taxon>Burkholderiales</taxon>
        <taxon>Burkholderiaceae</taxon>
        <taxon>Cupriavidus</taxon>
    </lineage>
</organism>